<evidence type="ECO:0000313" key="3">
    <source>
        <dbReference type="EMBL" id="ACO63645.1"/>
    </source>
</evidence>
<dbReference type="KEGG" id="mis:MICPUN_108213"/>
<evidence type="ECO:0000256" key="1">
    <source>
        <dbReference type="SAM" id="MobiDB-lite"/>
    </source>
</evidence>
<organism evidence="3 4">
    <name type="scientific">Micromonas commoda (strain RCC299 / NOUM17 / CCMP2709)</name>
    <name type="common">Picoplanktonic green alga</name>
    <dbReference type="NCBI Taxonomy" id="296587"/>
    <lineage>
        <taxon>Eukaryota</taxon>
        <taxon>Viridiplantae</taxon>
        <taxon>Chlorophyta</taxon>
        <taxon>Mamiellophyceae</taxon>
        <taxon>Mamiellales</taxon>
        <taxon>Mamiellaceae</taxon>
        <taxon>Micromonas</taxon>
    </lineage>
</organism>
<proteinExistence type="predicted"/>
<evidence type="ECO:0000256" key="2">
    <source>
        <dbReference type="SAM" id="SignalP"/>
    </source>
</evidence>
<reference evidence="3 4" key="1">
    <citation type="journal article" date="2009" name="Science">
        <title>Green evolution and dynamic adaptations revealed by genomes of the marine picoeukaryotes Micromonas.</title>
        <authorList>
            <person name="Worden A.Z."/>
            <person name="Lee J.H."/>
            <person name="Mock T."/>
            <person name="Rouze P."/>
            <person name="Simmons M.P."/>
            <person name="Aerts A.L."/>
            <person name="Allen A.E."/>
            <person name="Cuvelier M.L."/>
            <person name="Derelle E."/>
            <person name="Everett M.V."/>
            <person name="Foulon E."/>
            <person name="Grimwood J."/>
            <person name="Gundlach H."/>
            <person name="Henrissat B."/>
            <person name="Napoli C."/>
            <person name="McDonald S.M."/>
            <person name="Parker M.S."/>
            <person name="Rombauts S."/>
            <person name="Salamov A."/>
            <person name="Von Dassow P."/>
            <person name="Badger J.H."/>
            <person name="Coutinho P.M."/>
            <person name="Demir E."/>
            <person name="Dubchak I."/>
            <person name="Gentemann C."/>
            <person name="Eikrem W."/>
            <person name="Gready J.E."/>
            <person name="John U."/>
            <person name="Lanier W."/>
            <person name="Lindquist E.A."/>
            <person name="Lucas S."/>
            <person name="Mayer K.F."/>
            <person name="Moreau H."/>
            <person name="Not F."/>
            <person name="Otillar R."/>
            <person name="Panaud O."/>
            <person name="Pangilinan J."/>
            <person name="Paulsen I."/>
            <person name="Piegu B."/>
            <person name="Poliakov A."/>
            <person name="Robbens S."/>
            <person name="Schmutz J."/>
            <person name="Toulza E."/>
            <person name="Wyss T."/>
            <person name="Zelensky A."/>
            <person name="Zhou K."/>
            <person name="Armbrust E.V."/>
            <person name="Bhattacharya D."/>
            <person name="Goodenough U.W."/>
            <person name="Van de Peer Y."/>
            <person name="Grigoriev I.V."/>
        </authorList>
    </citation>
    <scope>NUCLEOTIDE SEQUENCE [LARGE SCALE GENOMIC DNA]</scope>
    <source>
        <strain evidence="4">RCC299 / NOUM17</strain>
    </source>
</reference>
<feature type="signal peptide" evidence="2">
    <location>
        <begin position="1"/>
        <end position="25"/>
    </location>
</feature>
<protein>
    <submittedName>
        <fullName evidence="3">Uncharacterized protein</fullName>
    </submittedName>
</protein>
<dbReference type="OrthoDB" id="4590138at2759"/>
<name>C1E5J9_MICCC</name>
<accession>C1E5J9</accession>
<gene>
    <name evidence="3" type="ORF">MICPUN_108213</name>
</gene>
<feature type="region of interest" description="Disordered" evidence="1">
    <location>
        <begin position="134"/>
        <end position="154"/>
    </location>
</feature>
<dbReference type="GeneID" id="8243673"/>
<dbReference type="PANTHER" id="PTHR39474">
    <property type="entry name" value="UNNAMED PRODUCT"/>
    <property type="match status" value="1"/>
</dbReference>
<keyword evidence="4" id="KW-1185">Reference proteome</keyword>
<dbReference type="Proteomes" id="UP000002009">
    <property type="component" value="Chromosome 5"/>
</dbReference>
<dbReference type="RefSeq" id="XP_002502387.1">
    <property type="nucleotide sequence ID" value="XM_002502341.1"/>
</dbReference>
<dbReference type="EMBL" id="CP001326">
    <property type="protein sequence ID" value="ACO63645.1"/>
    <property type="molecule type" value="Genomic_DNA"/>
</dbReference>
<dbReference type="AlphaFoldDB" id="C1E5J9"/>
<dbReference type="STRING" id="296587.C1E5J9"/>
<dbReference type="InParanoid" id="C1E5J9"/>
<feature type="region of interest" description="Disordered" evidence="1">
    <location>
        <begin position="26"/>
        <end position="56"/>
    </location>
</feature>
<keyword evidence="2" id="KW-0732">Signal</keyword>
<sequence>MRHALRVAVLVAMLLLALLAGGAASASGKEEERRGEDDEPIPALEPVCSSGSNDDVGPVRQIKFGDKVALDDLGPIIVNDDCTMRRIENWPRMTDRERRGTQKRVSERNAARLAKCRDDYAKAGIWHDAYSDTEYKWKGPSRGRDPENERKDEP</sequence>
<dbReference type="PANTHER" id="PTHR39474:SF1">
    <property type="entry name" value="FUNGAL SPECIFIC TRANSCRIPTION FACTOR"/>
    <property type="match status" value="1"/>
</dbReference>
<feature type="chain" id="PRO_5002906593" evidence="2">
    <location>
        <begin position="26"/>
        <end position="154"/>
    </location>
</feature>
<evidence type="ECO:0000313" key="4">
    <source>
        <dbReference type="Proteomes" id="UP000002009"/>
    </source>
</evidence>